<evidence type="ECO:0000256" key="2">
    <source>
        <dbReference type="ARBA" id="ARBA00023242"/>
    </source>
</evidence>
<dbReference type="Gene3D" id="2.60.200.20">
    <property type="match status" value="1"/>
</dbReference>
<feature type="compositionally biased region" description="Polar residues" evidence="4">
    <location>
        <begin position="21"/>
        <end position="37"/>
    </location>
</feature>
<dbReference type="GO" id="GO:0043565">
    <property type="term" value="F:sequence-specific DNA binding"/>
    <property type="evidence" value="ECO:0007669"/>
    <property type="project" value="InterPro"/>
</dbReference>
<dbReference type="Proteomes" id="UP001140453">
    <property type="component" value="Unassembled WGS sequence"/>
</dbReference>
<evidence type="ECO:0000259" key="6">
    <source>
        <dbReference type="PROSITE" id="PS50039"/>
    </source>
</evidence>
<feature type="domain" description="Fork-head" evidence="6">
    <location>
        <begin position="572"/>
        <end position="651"/>
    </location>
</feature>
<feature type="region of interest" description="Disordered" evidence="4">
    <location>
        <begin position="372"/>
        <end position="570"/>
    </location>
</feature>
<dbReference type="SUPFAM" id="SSF49879">
    <property type="entry name" value="SMAD/FHA domain"/>
    <property type="match status" value="1"/>
</dbReference>
<evidence type="ECO:0008006" key="9">
    <source>
        <dbReference type="Google" id="ProtNLM"/>
    </source>
</evidence>
<feature type="compositionally biased region" description="Acidic residues" evidence="4">
    <location>
        <begin position="403"/>
        <end position="424"/>
    </location>
</feature>
<accession>A0A9W8YZR1</accession>
<sequence>MSSSQDHQGQEGLDAGDQDPALTNQLFPTQSASISDNLNSSTLATAPTATLASIHPPVAGWTDGFTAPQDALPQTSYGDQYASLWRNGQPSPQLQFMSAEDGGWGLVGGEDDGNDDVDGNVARKDFPDAFGTIVMPDAVFVITTRTVLIGRDVQAFKKYKSIHQYQQRVSAALEQGLPPPSPPKAIRRNAHGSFISEEGGILGPEDEAPNPAKRRKISASGDASDQRRITPDEQEQHERIISRREYLDHTPGAVPVDVSKLRPPENVIARLDIHGRGPDHFATTKGISREHLKIQYNPKRDLWEVHGLGRNGFFCEDKLYQKGQTVPLYSGAHLQIQNIQMEFRLTNVPDGKFRPEVAYSENGKSMSFDFVSSQHGQVDTSDSEDGSAKEGESRLGTNGRDFEDSDADMDDADAEEPTPDGDDMDGIRETVESDPASERQKLEGSPDDADQLSQVPFAPKKRGPGRPPKNGVMSKRQERELRKQAQEAAKKNLPPQEPGEQPQKRKVGRPRKHPESADGQGEKRKYKPRKPKGEDGEEELDGEKPAKERSQKHKTPPLELKREDFTEEQLQKPTKNYQLLIDEIMSAAPEKGYSLKQVYKRIQEKWPFFYFCVDTKGWESSVRHNLLGSECFKKIDGNWHRVAGVPLESGKKRKPSDSTADPRPTGMYNGYTHPYQHSPAGQPHGHQPITHSSGLGQPNLPPRYPPAGQAYQIHQGPNPNTGQASGPPNAQGPARPGFPLHQAQSPMPANTYAPAGAQPRPQYPGPQPPAYNPAYGNRTQPPRPVVPGPAGPHTGPNPAQRPPMAKPGSGPQPQHGMPIGHTTSASNMTRPSLPPQPQQPMQRTTTPAPLPPIIMPLLKTFIREFRSELLKQLNAKGEGKRSEAIAMSAINRGLGLTNRSLVPDKQIYEKPILEIFAKHKMTFPQRLAKEMAKTTPAAGTPTATKVPPAVARTPQPSQAALPQPPSSAVPPVATIPAKPDGQADKSIVGNGPMTNGSTQGSSATGAPKPVPDTTAPAAPAATQPASAGPAASTPAPAAALKTGSAVPDATTSPPTASASPSVGPVSKETVKLEHPATGPNSASAGVVPTPSATASSATAKPDVTGPTPAVTASPSDAAPKPIDPSQTGANARSSGPTATSVNPAQGPSAAHSAGQAIASSSAQAPSSTASPKPDVARPASSIPGTAASAITAPAPSRPASAAPSPIVPATTPNPPSRPVLGASATPVPSAVANVNVVAPRPPPSIGASSAKAPIPGGPRGTPTRTGHSATPESVRDIQLLEPKLVELILNFKSTILPTLAGKLNELLSESLIMSAVNRQLGFTDESFVETTTELQKKNFAEAENALMSHLETRFNQYRRERERDRTSQR</sequence>
<name>A0A9W8YZR1_9PEZI</name>
<keyword evidence="1 3" id="KW-0238">DNA-binding</keyword>
<reference evidence="7" key="1">
    <citation type="submission" date="2022-10" db="EMBL/GenBank/DDBJ databases">
        <title>Tapping the CABI collections for fungal endophytes: first genome assemblies for Collariella, Neodidymelliopsis, Ascochyta clinopodiicola, Didymella pomorum, Didymosphaeria variabile, Neocosmospora piperis and Neocucurbitaria cava.</title>
        <authorList>
            <person name="Hill R."/>
        </authorList>
    </citation>
    <scope>NUCLEOTIDE SEQUENCE</scope>
    <source>
        <strain evidence="7">IMI 355082</strain>
    </source>
</reference>
<dbReference type="Pfam" id="PF00250">
    <property type="entry name" value="Forkhead"/>
    <property type="match status" value="1"/>
</dbReference>
<dbReference type="GO" id="GO:0005634">
    <property type="term" value="C:nucleus"/>
    <property type="evidence" value="ECO:0007669"/>
    <property type="project" value="UniProtKB-SubCell"/>
</dbReference>
<comment type="caution">
    <text evidence="7">The sequence shown here is derived from an EMBL/GenBank/DDBJ whole genome shotgun (WGS) entry which is preliminary data.</text>
</comment>
<dbReference type="GO" id="GO:0003700">
    <property type="term" value="F:DNA-binding transcription factor activity"/>
    <property type="evidence" value="ECO:0007669"/>
    <property type="project" value="InterPro"/>
</dbReference>
<feature type="compositionally biased region" description="Low complexity" evidence="4">
    <location>
        <begin position="1148"/>
        <end position="1170"/>
    </location>
</feature>
<dbReference type="InterPro" id="IPR001766">
    <property type="entry name" value="Fork_head_dom"/>
</dbReference>
<keyword evidence="8" id="KW-1185">Reference proteome</keyword>
<feature type="region of interest" description="Disordered" evidence="4">
    <location>
        <begin position="646"/>
        <end position="852"/>
    </location>
</feature>
<dbReference type="InterPro" id="IPR036390">
    <property type="entry name" value="WH_DNA-bd_sf"/>
</dbReference>
<feature type="DNA-binding region" description="Fork-head" evidence="3">
    <location>
        <begin position="572"/>
        <end position="651"/>
    </location>
</feature>
<feature type="compositionally biased region" description="Basic and acidic residues" evidence="4">
    <location>
        <begin position="513"/>
        <end position="523"/>
    </location>
</feature>
<comment type="subcellular location">
    <subcellularLocation>
        <location evidence="3">Nucleus</location>
    </subcellularLocation>
</comment>
<feature type="region of interest" description="Disordered" evidence="4">
    <location>
        <begin position="1"/>
        <end position="38"/>
    </location>
</feature>
<proteinExistence type="predicted"/>
<feature type="compositionally biased region" description="Basic and acidic residues" evidence="4">
    <location>
        <begin position="425"/>
        <end position="444"/>
    </location>
</feature>
<dbReference type="EMBL" id="JAPEVB010000001">
    <property type="protein sequence ID" value="KAJ4395964.1"/>
    <property type="molecule type" value="Genomic_DNA"/>
</dbReference>
<evidence type="ECO:0000259" key="5">
    <source>
        <dbReference type="PROSITE" id="PS50006"/>
    </source>
</evidence>
<evidence type="ECO:0000313" key="8">
    <source>
        <dbReference type="Proteomes" id="UP001140453"/>
    </source>
</evidence>
<feature type="compositionally biased region" description="Low complexity" evidence="4">
    <location>
        <begin position="1088"/>
        <end position="1101"/>
    </location>
</feature>
<dbReference type="InterPro" id="IPR000253">
    <property type="entry name" value="FHA_dom"/>
</dbReference>
<feature type="compositionally biased region" description="Polar residues" evidence="4">
    <location>
        <begin position="1124"/>
        <end position="1145"/>
    </location>
</feature>
<dbReference type="PROSITE" id="PS50006">
    <property type="entry name" value="FHA_DOMAIN"/>
    <property type="match status" value="1"/>
</dbReference>
<dbReference type="InterPro" id="IPR036388">
    <property type="entry name" value="WH-like_DNA-bd_sf"/>
</dbReference>
<organism evidence="7 8">
    <name type="scientific">Gnomoniopsis smithogilvyi</name>
    <dbReference type="NCBI Taxonomy" id="1191159"/>
    <lineage>
        <taxon>Eukaryota</taxon>
        <taxon>Fungi</taxon>
        <taxon>Dikarya</taxon>
        <taxon>Ascomycota</taxon>
        <taxon>Pezizomycotina</taxon>
        <taxon>Sordariomycetes</taxon>
        <taxon>Sordariomycetidae</taxon>
        <taxon>Diaporthales</taxon>
        <taxon>Gnomoniaceae</taxon>
        <taxon>Gnomoniopsis</taxon>
    </lineage>
</organism>
<dbReference type="SUPFAM" id="SSF46785">
    <property type="entry name" value="Winged helix' DNA-binding domain"/>
    <property type="match status" value="1"/>
</dbReference>
<dbReference type="SMART" id="SM00339">
    <property type="entry name" value="FH"/>
    <property type="match status" value="1"/>
</dbReference>
<dbReference type="Gene3D" id="1.10.10.10">
    <property type="entry name" value="Winged helix-like DNA-binding domain superfamily/Winged helix DNA-binding domain"/>
    <property type="match status" value="1"/>
</dbReference>
<feature type="compositionally biased region" description="Polar residues" evidence="4">
    <location>
        <begin position="715"/>
        <end position="728"/>
    </location>
</feature>
<feature type="compositionally biased region" description="Low complexity" evidence="4">
    <location>
        <begin position="933"/>
        <end position="961"/>
    </location>
</feature>
<dbReference type="OrthoDB" id="5402974at2759"/>
<dbReference type="GO" id="GO:0060962">
    <property type="term" value="P:regulation of ribosomal protein gene transcription by RNA polymerase II"/>
    <property type="evidence" value="ECO:0007669"/>
    <property type="project" value="InterPro"/>
</dbReference>
<evidence type="ECO:0000256" key="4">
    <source>
        <dbReference type="SAM" id="MobiDB-lite"/>
    </source>
</evidence>
<feature type="compositionally biased region" description="Polar residues" evidence="4">
    <location>
        <begin position="992"/>
        <end position="1004"/>
    </location>
</feature>
<dbReference type="PANTHER" id="PTHR21712:SF29">
    <property type="entry name" value="PRE-RRNA-PROCESSING PROTEIN FHL1"/>
    <property type="match status" value="1"/>
</dbReference>
<feature type="compositionally biased region" description="Basic and acidic residues" evidence="4">
    <location>
        <begin position="475"/>
        <end position="490"/>
    </location>
</feature>
<feature type="region of interest" description="Disordered" evidence="4">
    <location>
        <begin position="931"/>
        <end position="1224"/>
    </location>
</feature>
<gene>
    <name evidence="7" type="ORF">N0V93_000180</name>
</gene>
<evidence type="ECO:0000313" key="7">
    <source>
        <dbReference type="EMBL" id="KAJ4395964.1"/>
    </source>
</evidence>
<protein>
    <recommendedName>
        <fullName evidence="9">Fork-head domain-containing protein</fullName>
    </recommendedName>
</protein>
<feature type="region of interest" description="Disordered" evidence="4">
    <location>
        <begin position="1244"/>
        <end position="1272"/>
    </location>
</feature>
<feature type="region of interest" description="Disordered" evidence="4">
    <location>
        <begin position="194"/>
        <end position="237"/>
    </location>
</feature>
<feature type="compositionally biased region" description="Low complexity" evidence="4">
    <location>
        <begin position="1178"/>
        <end position="1210"/>
    </location>
</feature>
<feature type="domain" description="FHA" evidence="5">
    <location>
        <begin position="258"/>
        <end position="320"/>
    </location>
</feature>
<evidence type="ECO:0000256" key="3">
    <source>
        <dbReference type="PROSITE-ProRule" id="PRU00089"/>
    </source>
</evidence>
<feature type="compositionally biased region" description="Pro residues" evidence="4">
    <location>
        <begin position="781"/>
        <end position="790"/>
    </location>
</feature>
<dbReference type="InterPro" id="IPR008984">
    <property type="entry name" value="SMAD_FHA_dom_sf"/>
</dbReference>
<evidence type="ECO:0000256" key="1">
    <source>
        <dbReference type="ARBA" id="ARBA00023125"/>
    </source>
</evidence>
<dbReference type="PROSITE" id="PS50039">
    <property type="entry name" value="FORK_HEAD_3"/>
    <property type="match status" value="1"/>
</dbReference>
<feature type="compositionally biased region" description="Basic and acidic residues" evidence="4">
    <location>
        <begin position="224"/>
        <end position="237"/>
    </location>
</feature>
<keyword evidence="2 3" id="KW-0539">Nucleus</keyword>
<feature type="compositionally biased region" description="Pro residues" evidence="4">
    <location>
        <begin position="761"/>
        <end position="771"/>
    </location>
</feature>
<dbReference type="SMART" id="SM00384">
    <property type="entry name" value="AT_hook"/>
    <property type="match status" value="2"/>
</dbReference>
<dbReference type="PANTHER" id="PTHR21712">
    <property type="entry name" value="PRE-RRNA-PROCESSING PROTEIN FHL1"/>
    <property type="match status" value="1"/>
</dbReference>
<feature type="compositionally biased region" description="Low complexity" evidence="4">
    <location>
        <begin position="1011"/>
        <end position="1066"/>
    </location>
</feature>
<dbReference type="InterPro" id="IPR045178">
    <property type="entry name" value="Fhl1/FHA1"/>
</dbReference>
<dbReference type="InterPro" id="IPR017956">
    <property type="entry name" value="AT_hook_DNA-bd_motif"/>
</dbReference>